<dbReference type="AlphaFoldDB" id="A0AAU2AJC0"/>
<evidence type="ECO:0000259" key="2">
    <source>
        <dbReference type="Pfam" id="PF03372"/>
    </source>
</evidence>
<sequence>MGAGFGAVSVVVVCRAVDADAVTPVPQLLAFLPWLLAPTAAGLLLALVARWRAGMVWGVVLLAVTGWFTQPYGTGSEPGGAVVAEVRVLTANVEFGEGTGALIPVVRRERPDLVFVEECEYRCQSALSAAFDRRYPYREAVPGAGSEGSVILSRFPLEGTDGIPGSTMGMPGAVAELAGGHSVRVQLAHPMPPVPGQVGLWRGELGALRDFAAENPSRTPTILAGDFNASQDHAAFRRLLDTGLHDSARLAGAARTPSWPARTAPTAGAQIDHVLVSGEFSASGARFLGVADSDHRALVVDLALHQHERAR</sequence>
<organism evidence="3">
    <name type="scientific">Streptomyces sp. NBC_00093</name>
    <dbReference type="NCBI Taxonomy" id="2975649"/>
    <lineage>
        <taxon>Bacteria</taxon>
        <taxon>Bacillati</taxon>
        <taxon>Actinomycetota</taxon>
        <taxon>Actinomycetes</taxon>
        <taxon>Kitasatosporales</taxon>
        <taxon>Streptomycetaceae</taxon>
        <taxon>Streptomyces</taxon>
    </lineage>
</organism>
<dbReference type="SUPFAM" id="SSF56219">
    <property type="entry name" value="DNase I-like"/>
    <property type="match status" value="1"/>
</dbReference>
<keyword evidence="1" id="KW-1133">Transmembrane helix</keyword>
<accession>A0AAU2AJC0</accession>
<dbReference type="InterPro" id="IPR036691">
    <property type="entry name" value="Endo/exonu/phosph_ase_sf"/>
</dbReference>
<gene>
    <name evidence="3" type="ORF">OHA22_23370</name>
</gene>
<dbReference type="EMBL" id="CP108222">
    <property type="protein sequence ID" value="WTT23577.1"/>
    <property type="molecule type" value="Genomic_DNA"/>
</dbReference>
<keyword evidence="1" id="KW-0812">Transmembrane</keyword>
<evidence type="ECO:0000256" key="1">
    <source>
        <dbReference type="SAM" id="Phobius"/>
    </source>
</evidence>
<proteinExistence type="predicted"/>
<feature type="domain" description="Endonuclease/exonuclease/phosphatase" evidence="2">
    <location>
        <begin position="89"/>
        <end position="295"/>
    </location>
</feature>
<reference evidence="3" key="1">
    <citation type="submission" date="2022-10" db="EMBL/GenBank/DDBJ databases">
        <title>The complete genomes of actinobacterial strains from the NBC collection.</title>
        <authorList>
            <person name="Joergensen T.S."/>
            <person name="Alvarez Arevalo M."/>
            <person name="Sterndorff E.B."/>
            <person name="Faurdal D."/>
            <person name="Vuksanovic O."/>
            <person name="Mourched A.-S."/>
            <person name="Charusanti P."/>
            <person name="Shaw S."/>
            <person name="Blin K."/>
            <person name="Weber T."/>
        </authorList>
    </citation>
    <scope>NUCLEOTIDE SEQUENCE</scope>
    <source>
        <strain evidence="3">NBC_00093</strain>
    </source>
</reference>
<keyword evidence="3" id="KW-0255">Endonuclease</keyword>
<feature type="transmembrane region" description="Helical" evidence="1">
    <location>
        <begin position="29"/>
        <end position="48"/>
    </location>
</feature>
<protein>
    <submittedName>
        <fullName evidence="3">Endonuclease/exonuclease/phosphatase family protein</fullName>
    </submittedName>
</protein>
<evidence type="ECO:0000313" key="3">
    <source>
        <dbReference type="EMBL" id="WTT23577.1"/>
    </source>
</evidence>
<keyword evidence="1" id="KW-0472">Membrane</keyword>
<feature type="transmembrane region" description="Helical" evidence="1">
    <location>
        <begin position="55"/>
        <end position="73"/>
    </location>
</feature>
<dbReference type="Pfam" id="PF03372">
    <property type="entry name" value="Exo_endo_phos"/>
    <property type="match status" value="1"/>
</dbReference>
<dbReference type="InterPro" id="IPR005135">
    <property type="entry name" value="Endo/exonuclease/phosphatase"/>
</dbReference>
<dbReference type="Gene3D" id="3.60.10.10">
    <property type="entry name" value="Endonuclease/exonuclease/phosphatase"/>
    <property type="match status" value="1"/>
</dbReference>
<dbReference type="GO" id="GO:0004519">
    <property type="term" value="F:endonuclease activity"/>
    <property type="evidence" value="ECO:0007669"/>
    <property type="project" value="UniProtKB-KW"/>
</dbReference>
<keyword evidence="3" id="KW-0540">Nuclease</keyword>
<keyword evidence="3" id="KW-0378">Hydrolase</keyword>
<name>A0AAU2AJC0_9ACTN</name>